<keyword evidence="1" id="KW-0812">Transmembrane</keyword>
<reference evidence="2 3" key="2">
    <citation type="submission" date="2020-06" db="EMBL/GenBank/DDBJ databases">
        <title>Complete Genome Sequence of Clostridium muelleri sp. nov. P21T, an Acid-Alcohol Producing Acetogen Isolated from Old Hay.</title>
        <authorList>
            <person name="Duncan K.E."/>
            <person name="Tanner R.S."/>
        </authorList>
    </citation>
    <scope>NUCLEOTIDE SEQUENCE [LARGE SCALE GENOMIC DNA]</scope>
    <source>
        <strain evidence="2 3">P21</strain>
    </source>
</reference>
<dbReference type="EMBL" id="JABBNI010000012">
    <property type="protein sequence ID" value="NMM62377.1"/>
    <property type="molecule type" value="Genomic_DNA"/>
</dbReference>
<evidence type="ECO:0008006" key="4">
    <source>
        <dbReference type="Google" id="ProtNLM"/>
    </source>
</evidence>
<dbReference type="RefSeq" id="WP_169296980.1">
    <property type="nucleotide sequence ID" value="NZ_JABBNI010000012.1"/>
</dbReference>
<comment type="caution">
    <text evidence="2">The sequence shown here is derived from an EMBL/GenBank/DDBJ whole genome shotgun (WGS) entry which is preliminary data.</text>
</comment>
<organism evidence="2 3">
    <name type="scientific">Clostridium muellerianum</name>
    <dbReference type="NCBI Taxonomy" id="2716538"/>
    <lineage>
        <taxon>Bacteria</taxon>
        <taxon>Bacillati</taxon>
        <taxon>Bacillota</taxon>
        <taxon>Clostridia</taxon>
        <taxon>Eubacteriales</taxon>
        <taxon>Clostridiaceae</taxon>
        <taxon>Clostridium</taxon>
    </lineage>
</organism>
<keyword evidence="1" id="KW-1133">Transmembrane helix</keyword>
<feature type="transmembrane region" description="Helical" evidence="1">
    <location>
        <begin position="6"/>
        <end position="27"/>
    </location>
</feature>
<keyword evidence="3" id="KW-1185">Reference proteome</keyword>
<dbReference type="Proteomes" id="UP000537131">
    <property type="component" value="Unassembled WGS sequence"/>
</dbReference>
<proteinExistence type="predicted"/>
<evidence type="ECO:0000256" key="1">
    <source>
        <dbReference type="SAM" id="Phobius"/>
    </source>
</evidence>
<dbReference type="AlphaFoldDB" id="A0A7Y0EFB2"/>
<dbReference type="Pfam" id="PF10960">
    <property type="entry name" value="Holin_BhlA"/>
    <property type="match status" value="1"/>
</dbReference>
<gene>
    <name evidence="2" type="ORF">HBE96_06680</name>
</gene>
<accession>A0A7Y0EFB2</accession>
<keyword evidence="1" id="KW-0472">Membrane</keyword>
<protein>
    <recommendedName>
        <fullName evidence="4">Bacteriocin UviB</fullName>
    </recommendedName>
</protein>
<name>A0A7Y0EFB2_9CLOT</name>
<evidence type="ECO:0000313" key="3">
    <source>
        <dbReference type="Proteomes" id="UP000537131"/>
    </source>
</evidence>
<evidence type="ECO:0000313" key="2">
    <source>
        <dbReference type="EMBL" id="NMM62377.1"/>
    </source>
</evidence>
<reference evidence="2 3" key="1">
    <citation type="submission" date="2020-04" db="EMBL/GenBank/DDBJ databases">
        <authorList>
            <person name="Doyle D.A."/>
        </authorList>
    </citation>
    <scope>NUCLEOTIDE SEQUENCE [LARGE SCALE GENOMIC DNA]</scope>
    <source>
        <strain evidence="2 3">P21</strain>
    </source>
</reference>
<sequence>MENEVFKLALQQGLWAALFVALLFFVLKENSKREEKYQDIISKLTDKFECIEKGLNGIKEDIKEVKDKIFK</sequence>
<dbReference type="InterPro" id="IPR024405">
    <property type="entry name" value="Phage_BhlA/UviB"/>
</dbReference>